<keyword evidence="2" id="KW-1185">Reference proteome</keyword>
<reference evidence="1 2" key="1">
    <citation type="submission" date="2024-08" db="EMBL/GenBank/DDBJ databases">
        <title>Gnathostoma spinigerum genome.</title>
        <authorList>
            <person name="Gonzalez-Bertolin B."/>
            <person name="Monzon S."/>
            <person name="Zaballos A."/>
            <person name="Jimenez P."/>
            <person name="Dekumyoy P."/>
            <person name="Varona S."/>
            <person name="Cuesta I."/>
            <person name="Sumanam S."/>
            <person name="Adisakwattana P."/>
            <person name="Gasser R.B."/>
            <person name="Hernandez-Gonzalez A."/>
            <person name="Young N.D."/>
            <person name="Perteguer M.J."/>
        </authorList>
    </citation>
    <scope>NUCLEOTIDE SEQUENCE [LARGE SCALE GENOMIC DNA]</scope>
    <source>
        <strain evidence="1">AL3</strain>
        <tissue evidence="1">Liver</tissue>
    </source>
</reference>
<dbReference type="PANTHER" id="PTHR21207">
    <property type="entry name" value="PARKIN COREGULATED GENE PROTEIN PARK2 COREGULATED"/>
    <property type="match status" value="1"/>
</dbReference>
<organism evidence="1 2">
    <name type="scientific">Gnathostoma spinigerum</name>
    <dbReference type="NCBI Taxonomy" id="75299"/>
    <lineage>
        <taxon>Eukaryota</taxon>
        <taxon>Metazoa</taxon>
        <taxon>Ecdysozoa</taxon>
        <taxon>Nematoda</taxon>
        <taxon>Chromadorea</taxon>
        <taxon>Rhabditida</taxon>
        <taxon>Spirurina</taxon>
        <taxon>Gnathostomatomorpha</taxon>
        <taxon>Gnathostomatoidea</taxon>
        <taxon>Gnathostomatidae</taxon>
        <taxon>Gnathostoma</taxon>
    </lineage>
</organism>
<proteinExistence type="predicted"/>
<comment type="caution">
    <text evidence="1">The sequence shown here is derived from an EMBL/GenBank/DDBJ whole genome shotgun (WGS) entry which is preliminary data.</text>
</comment>
<dbReference type="AlphaFoldDB" id="A0ABD6F0P5"/>
<evidence type="ECO:0000313" key="1">
    <source>
        <dbReference type="EMBL" id="MFH4983143.1"/>
    </source>
</evidence>
<sequence>MREGLGPSLVPFYRQLLPPLRKVNRYRGEQLFNEDLHGESYDEMVESTLNKLEQSGGQYAFINIKYIIPTYESCTGAH</sequence>
<accession>A0ABD6F0P5</accession>
<evidence type="ECO:0000313" key="2">
    <source>
        <dbReference type="Proteomes" id="UP001608902"/>
    </source>
</evidence>
<protein>
    <submittedName>
        <fullName evidence="1">Uncharacterized protein</fullName>
    </submittedName>
</protein>
<name>A0ABD6F0P5_9BILA</name>
<gene>
    <name evidence="1" type="ORF">AB6A40_009852</name>
</gene>
<dbReference type="InterPro" id="IPR019399">
    <property type="entry name" value="Parkin_co-regulated_protein"/>
</dbReference>
<dbReference type="Proteomes" id="UP001608902">
    <property type="component" value="Unassembled WGS sequence"/>
</dbReference>
<dbReference type="EMBL" id="JBGFUD010011214">
    <property type="protein sequence ID" value="MFH4983143.1"/>
    <property type="molecule type" value="Genomic_DNA"/>
</dbReference>
<dbReference type="PANTHER" id="PTHR21207:SF2">
    <property type="entry name" value="PARKIN COREGULATED GENE PROTEIN"/>
    <property type="match status" value="1"/>
</dbReference>
<dbReference type="Pfam" id="PF10274">
    <property type="entry name" value="ParcG"/>
    <property type="match status" value="1"/>
</dbReference>